<sequence>MPATEPTVAVSPTTRSAKAAAARECETANPATSPKESRVAPKPAQSPAASVPVTPKSKQNPSPSGQATPGPRASKTEVTSELPAQSSETKSKKPRRSNLPVPTPTKGKTNAARVSGTTVAAAGSSKGTTLASPPAPPVSTPKRSRPISEVDLSKEEEDGASTRKRRKETLRKMQEQAAQRRDPSPTPVKRKPVKPVKPNGDSVGGSGSGSGSRPSPANEYRFYPYIPAGPSLDYPETMDCEEEREEEAREARLVAAGGYQFVDDDGDDYYEENVDDGKDEEDEEEYDQYEACGGYEDYEDYDDFGSMYLSPSVHRRRHYDLGPNLATVPFKPLPPPMTYPRPATPPAPGVFFYHPHFPERKPLKCLKCKSYSLGFEVKTSRTIHNPERYFFACLKCHEFVCWADAERISSTNPPCKCPEAYPSREELAREESAFARTIFYKCVTGACKLWNWSDRQLSKRQVNQRYGQLLYPDAA</sequence>
<dbReference type="EMBL" id="JBANMG010000001">
    <property type="protein sequence ID" value="KAK6958250.1"/>
    <property type="molecule type" value="Genomic_DNA"/>
</dbReference>
<proteinExistence type="predicted"/>
<accession>A0AAX6N012</accession>
<keyword evidence="3" id="KW-1185">Reference proteome</keyword>
<dbReference type="Proteomes" id="UP001369815">
    <property type="component" value="Unassembled WGS sequence"/>
</dbReference>
<feature type="compositionally biased region" description="Low complexity" evidence="1">
    <location>
        <begin position="11"/>
        <end position="20"/>
    </location>
</feature>
<protein>
    <submittedName>
        <fullName evidence="2">Uncharacterized protein</fullName>
    </submittedName>
</protein>
<feature type="compositionally biased region" description="Acidic residues" evidence="1">
    <location>
        <begin position="262"/>
        <end position="284"/>
    </location>
</feature>
<gene>
    <name evidence="2" type="ORF">Daesc_001047</name>
</gene>
<organism evidence="2 3">
    <name type="scientific">Daldinia eschscholtzii</name>
    <dbReference type="NCBI Taxonomy" id="292717"/>
    <lineage>
        <taxon>Eukaryota</taxon>
        <taxon>Fungi</taxon>
        <taxon>Dikarya</taxon>
        <taxon>Ascomycota</taxon>
        <taxon>Pezizomycotina</taxon>
        <taxon>Sordariomycetes</taxon>
        <taxon>Xylariomycetidae</taxon>
        <taxon>Xylariales</taxon>
        <taxon>Hypoxylaceae</taxon>
        <taxon>Daldinia</taxon>
    </lineage>
</organism>
<evidence type="ECO:0000313" key="3">
    <source>
        <dbReference type="Proteomes" id="UP001369815"/>
    </source>
</evidence>
<feature type="compositionally biased region" description="Polar residues" evidence="1">
    <location>
        <begin position="76"/>
        <end position="88"/>
    </location>
</feature>
<reference evidence="2 3" key="1">
    <citation type="journal article" date="2024" name="Front Chem Biol">
        <title>Unveiling the potential of Daldinia eschscholtzii MFLUCC 19-0629 through bioactivity and bioinformatics studies for enhanced sustainable agriculture production.</title>
        <authorList>
            <person name="Brooks S."/>
            <person name="Weaver J.A."/>
            <person name="Klomchit A."/>
            <person name="Alharthi S.A."/>
            <person name="Onlamun T."/>
            <person name="Nurani R."/>
            <person name="Vong T.K."/>
            <person name="Alberti F."/>
            <person name="Greco C."/>
        </authorList>
    </citation>
    <scope>NUCLEOTIDE SEQUENCE [LARGE SCALE GENOMIC DNA]</scope>
    <source>
        <strain evidence="2">MFLUCC 19-0629</strain>
    </source>
</reference>
<feature type="region of interest" description="Disordered" evidence="1">
    <location>
        <begin position="1"/>
        <end position="284"/>
    </location>
</feature>
<comment type="caution">
    <text evidence="2">The sequence shown here is derived from an EMBL/GenBank/DDBJ whole genome shotgun (WGS) entry which is preliminary data.</text>
</comment>
<name>A0AAX6N012_9PEZI</name>
<feature type="compositionally biased region" description="Basic and acidic residues" evidence="1">
    <location>
        <begin position="170"/>
        <end position="183"/>
    </location>
</feature>
<feature type="compositionally biased region" description="Polar residues" evidence="1">
    <location>
        <begin position="56"/>
        <end position="67"/>
    </location>
</feature>
<evidence type="ECO:0000313" key="2">
    <source>
        <dbReference type="EMBL" id="KAK6958250.1"/>
    </source>
</evidence>
<feature type="compositionally biased region" description="Acidic residues" evidence="1">
    <location>
        <begin position="236"/>
        <end position="245"/>
    </location>
</feature>
<evidence type="ECO:0000256" key="1">
    <source>
        <dbReference type="SAM" id="MobiDB-lite"/>
    </source>
</evidence>
<dbReference type="AlphaFoldDB" id="A0AAX6N012"/>